<organism evidence="2 3">
    <name type="scientific">Brevibacillus formosus</name>
    <dbReference type="NCBI Taxonomy" id="54913"/>
    <lineage>
        <taxon>Bacteria</taxon>
        <taxon>Bacillati</taxon>
        <taxon>Bacillota</taxon>
        <taxon>Bacilli</taxon>
        <taxon>Bacillales</taxon>
        <taxon>Paenibacillaceae</taxon>
        <taxon>Brevibacillus</taxon>
    </lineage>
</organism>
<dbReference type="RefSeq" id="WP_012684041.1">
    <property type="nucleotide sequence ID" value="NZ_BAAFVL010000019.1"/>
</dbReference>
<feature type="transmembrane region" description="Helical" evidence="1">
    <location>
        <begin position="12"/>
        <end position="32"/>
    </location>
</feature>
<evidence type="ECO:0000256" key="1">
    <source>
        <dbReference type="SAM" id="Phobius"/>
    </source>
</evidence>
<keyword evidence="1" id="KW-0472">Membrane</keyword>
<comment type="caution">
    <text evidence="2">The sequence shown here is derived from an EMBL/GenBank/DDBJ whole genome shotgun (WGS) entry which is preliminary data.</text>
</comment>
<name>A0ABQ0TEA6_9BACL</name>
<sequence length="41" mass="4861">MWKTIVSNLPAWPVFIQAAVVFLVPYAISRLFHWIRTTEEE</sequence>
<dbReference type="Proteomes" id="UP000319498">
    <property type="component" value="Unassembled WGS sequence"/>
</dbReference>
<keyword evidence="1" id="KW-1133">Transmembrane helix</keyword>
<evidence type="ECO:0000313" key="2">
    <source>
        <dbReference type="EMBL" id="GED61084.1"/>
    </source>
</evidence>
<protein>
    <submittedName>
        <fullName evidence="2">Uncharacterized protein</fullName>
    </submittedName>
</protein>
<proteinExistence type="predicted"/>
<dbReference type="GeneID" id="87589286"/>
<keyword evidence="1" id="KW-0812">Transmembrane</keyword>
<accession>A0ABQ0TEA6</accession>
<keyword evidence="3" id="KW-1185">Reference proteome</keyword>
<gene>
    <name evidence="2" type="ORF">BFO01nite_52160</name>
</gene>
<evidence type="ECO:0000313" key="3">
    <source>
        <dbReference type="Proteomes" id="UP000319498"/>
    </source>
</evidence>
<reference evidence="2 3" key="1">
    <citation type="submission" date="2019-06" db="EMBL/GenBank/DDBJ databases">
        <title>Whole genome shotgun sequence of Brevibacillus formosus NBRC 15716.</title>
        <authorList>
            <person name="Hosoyama A."/>
            <person name="Uohara A."/>
            <person name="Ohji S."/>
            <person name="Ichikawa N."/>
        </authorList>
    </citation>
    <scope>NUCLEOTIDE SEQUENCE [LARGE SCALE GENOMIC DNA]</scope>
    <source>
        <strain evidence="2 3">NBRC 15716</strain>
    </source>
</reference>
<dbReference type="EMBL" id="BJOL01000039">
    <property type="protein sequence ID" value="GED61084.1"/>
    <property type="molecule type" value="Genomic_DNA"/>
</dbReference>